<reference evidence="5 6" key="1">
    <citation type="submission" date="2020-08" db="EMBL/GenBank/DDBJ databases">
        <title>Genomic Encyclopedia of Type Strains, Phase IV (KMG-IV): sequencing the most valuable type-strain genomes for metagenomic binning, comparative biology and taxonomic classification.</title>
        <authorList>
            <person name="Goeker M."/>
        </authorList>
    </citation>
    <scope>NUCLEOTIDE SEQUENCE [LARGE SCALE GENOMIC DNA]</scope>
    <source>
        <strain evidence="5 6">DSM 40141</strain>
    </source>
</reference>
<dbReference type="Pfam" id="PF13847">
    <property type="entry name" value="Methyltransf_31"/>
    <property type="match status" value="1"/>
</dbReference>
<dbReference type="PANTHER" id="PTHR43464">
    <property type="entry name" value="METHYLTRANSFERASE"/>
    <property type="match status" value="1"/>
</dbReference>
<evidence type="ECO:0000313" key="6">
    <source>
        <dbReference type="Proteomes" id="UP000540423"/>
    </source>
</evidence>
<evidence type="ECO:0000259" key="4">
    <source>
        <dbReference type="Pfam" id="PF13847"/>
    </source>
</evidence>
<feature type="domain" description="Methyltransferase" evidence="4">
    <location>
        <begin position="150"/>
        <end position="257"/>
    </location>
</feature>
<keyword evidence="6" id="KW-1185">Reference proteome</keyword>
<dbReference type="GO" id="GO:0008168">
    <property type="term" value="F:methyltransferase activity"/>
    <property type="evidence" value="ECO:0007669"/>
    <property type="project" value="UniProtKB-KW"/>
</dbReference>
<gene>
    <name evidence="5" type="ORF">HNQ79_001605</name>
</gene>
<keyword evidence="2 5" id="KW-0808">Transferase</keyword>
<dbReference type="CDD" id="cd02440">
    <property type="entry name" value="AdoMet_MTases"/>
    <property type="match status" value="1"/>
</dbReference>
<name>A0A7X0HET8_9ACTN</name>
<evidence type="ECO:0000313" key="5">
    <source>
        <dbReference type="EMBL" id="MBB6435154.1"/>
    </source>
</evidence>
<dbReference type="InterPro" id="IPR025714">
    <property type="entry name" value="Methyltranfer_dom"/>
</dbReference>
<evidence type="ECO:0000256" key="2">
    <source>
        <dbReference type="ARBA" id="ARBA00022679"/>
    </source>
</evidence>
<sequence>MTATIDENEVVQLDYPEPASLTVKQGRLGFYCLPDGGYSEEELREGVTVIGVGEKISIAAGDKLLLTAAQPHTEYSSESTAEPKQRSIPADYPIVSAMCNYVTEKGYYFGYEDRYAKVYERGASSWEGTSENASLREILARHPEIFEGDIVDLGTGEGRDSLFLLSSGIGRSVTSFDVSHSALEKARQRAREKGLPADVFIEKDIIFLRDVAAESFDLALNMGALHMLDRAEDRARHIARVFDVLRPGGHFVVDHCASDWGRGFHTIKNYDSVAADLVPGRTITRYVEIEGERKPIDLEVLHYSERSPESLLSELTAAGFEEFTRLDTDTEAFGNSTLQVVRKPRKDAQ</sequence>
<dbReference type="InterPro" id="IPR029063">
    <property type="entry name" value="SAM-dependent_MTases_sf"/>
</dbReference>
<dbReference type="EMBL" id="JACHEM010000003">
    <property type="protein sequence ID" value="MBB6435154.1"/>
    <property type="molecule type" value="Genomic_DNA"/>
</dbReference>
<evidence type="ECO:0000256" key="1">
    <source>
        <dbReference type="ARBA" id="ARBA00022603"/>
    </source>
</evidence>
<dbReference type="RefSeq" id="WP_229923324.1">
    <property type="nucleotide sequence ID" value="NZ_BNBN01000004.1"/>
</dbReference>
<proteinExistence type="predicted"/>
<dbReference type="Proteomes" id="UP000540423">
    <property type="component" value="Unassembled WGS sequence"/>
</dbReference>
<keyword evidence="3" id="KW-0949">S-adenosyl-L-methionine</keyword>
<dbReference type="SUPFAM" id="SSF53335">
    <property type="entry name" value="S-adenosyl-L-methionine-dependent methyltransferases"/>
    <property type="match status" value="1"/>
</dbReference>
<dbReference type="AlphaFoldDB" id="A0A7X0HET8"/>
<dbReference type="PANTHER" id="PTHR43464:SF19">
    <property type="entry name" value="UBIQUINONE BIOSYNTHESIS O-METHYLTRANSFERASE, MITOCHONDRIAL"/>
    <property type="match status" value="1"/>
</dbReference>
<dbReference type="Gene3D" id="3.40.50.150">
    <property type="entry name" value="Vaccinia Virus protein VP39"/>
    <property type="match status" value="1"/>
</dbReference>
<protein>
    <submittedName>
        <fullName evidence="5">SAM-dependent methyltransferase</fullName>
    </submittedName>
</protein>
<accession>A0A7X0HET8</accession>
<comment type="caution">
    <text evidence="5">The sequence shown here is derived from an EMBL/GenBank/DDBJ whole genome shotgun (WGS) entry which is preliminary data.</text>
</comment>
<evidence type="ECO:0000256" key="3">
    <source>
        <dbReference type="ARBA" id="ARBA00022691"/>
    </source>
</evidence>
<keyword evidence="1 5" id="KW-0489">Methyltransferase</keyword>
<dbReference type="GO" id="GO:0032259">
    <property type="term" value="P:methylation"/>
    <property type="evidence" value="ECO:0007669"/>
    <property type="project" value="UniProtKB-KW"/>
</dbReference>
<organism evidence="5 6">
    <name type="scientific">Streptomyces candidus</name>
    <dbReference type="NCBI Taxonomy" id="67283"/>
    <lineage>
        <taxon>Bacteria</taxon>
        <taxon>Bacillati</taxon>
        <taxon>Actinomycetota</taxon>
        <taxon>Actinomycetes</taxon>
        <taxon>Kitasatosporales</taxon>
        <taxon>Streptomycetaceae</taxon>
        <taxon>Streptomyces</taxon>
    </lineage>
</organism>